<evidence type="ECO:0000313" key="3">
    <source>
        <dbReference type="Proteomes" id="UP000582837"/>
    </source>
</evidence>
<protein>
    <submittedName>
        <fullName evidence="2">Diacylglycerol kinase family enzyme</fullName>
    </submittedName>
</protein>
<dbReference type="Gene3D" id="2.60.200.40">
    <property type="match status" value="1"/>
</dbReference>
<dbReference type="AlphaFoldDB" id="A0A841H675"/>
<dbReference type="PROSITE" id="PS50146">
    <property type="entry name" value="DAGK"/>
    <property type="match status" value="1"/>
</dbReference>
<proteinExistence type="predicted"/>
<sequence length="310" mass="33579">MDHSAAPLPVYLNRASGSAPAVLAAVHADPRFEARELGPGDIREQLRAAVRTGITRIVVAGGDGTVLCAAEVAAQTGVELAVLPGGTLNHFSHDLGLPVQDMAACLEIAATGVPRRMDLGEVNGNAILNSSSVGAYVTFVRTRERLEKRGLSYRTASVIGALRVWRHLRGMRVEMRVGEGERAEWRRYHSPMVYIGIGERDLGRLSPFTRLRGGRHTLHVMIARRSARGRMAALAWSALRRGLDAAARTDNLDALLVDECVVHLRRDHVTIGIDGELVKVKAPLHYRLNRDAFTVIAPRSGGQFSPAEGG</sequence>
<reference evidence="2 3" key="1">
    <citation type="submission" date="2020-08" db="EMBL/GenBank/DDBJ databases">
        <title>Genomic Encyclopedia of Type Strains, Phase IV (KMG-IV): sequencing the most valuable type-strain genomes for metagenomic binning, comparative biology and taxonomic classification.</title>
        <authorList>
            <person name="Goeker M."/>
        </authorList>
    </citation>
    <scope>NUCLEOTIDE SEQUENCE [LARGE SCALE GENOMIC DNA]</scope>
    <source>
        <strain evidence="2 3">DSM 29007</strain>
    </source>
</reference>
<dbReference type="Proteomes" id="UP000582837">
    <property type="component" value="Unassembled WGS sequence"/>
</dbReference>
<keyword evidence="2" id="KW-0418">Kinase</keyword>
<dbReference type="InterPro" id="IPR001206">
    <property type="entry name" value="Diacylglycerol_kinase_cat_dom"/>
</dbReference>
<keyword evidence="2" id="KW-0808">Transferase</keyword>
<evidence type="ECO:0000313" key="2">
    <source>
        <dbReference type="EMBL" id="MBB6073651.1"/>
    </source>
</evidence>
<dbReference type="InterPro" id="IPR017438">
    <property type="entry name" value="ATP-NAD_kinase_N"/>
</dbReference>
<dbReference type="GO" id="GO:0016301">
    <property type="term" value="F:kinase activity"/>
    <property type="evidence" value="ECO:0007669"/>
    <property type="project" value="UniProtKB-KW"/>
</dbReference>
<gene>
    <name evidence="2" type="ORF">HNQ61_005322</name>
</gene>
<dbReference type="Pfam" id="PF00781">
    <property type="entry name" value="DAGK_cat"/>
    <property type="match status" value="1"/>
</dbReference>
<keyword evidence="3" id="KW-1185">Reference proteome</keyword>
<accession>A0A841H675</accession>
<dbReference type="RefSeq" id="WP_170035239.1">
    <property type="nucleotide sequence ID" value="NZ_JABDTL010000001.1"/>
</dbReference>
<name>A0A841H675_9BACT</name>
<comment type="caution">
    <text evidence="2">The sequence shown here is derived from an EMBL/GenBank/DDBJ whole genome shotgun (WGS) entry which is preliminary data.</text>
</comment>
<feature type="domain" description="DAGKc" evidence="1">
    <location>
        <begin position="38"/>
        <end position="126"/>
    </location>
</feature>
<evidence type="ECO:0000259" key="1">
    <source>
        <dbReference type="PROSITE" id="PS50146"/>
    </source>
</evidence>
<dbReference type="SUPFAM" id="SSF111331">
    <property type="entry name" value="NAD kinase/diacylglycerol kinase-like"/>
    <property type="match status" value="1"/>
</dbReference>
<dbReference type="Gene3D" id="3.40.50.10330">
    <property type="entry name" value="Probable inorganic polyphosphate/atp-NAD kinase, domain 1"/>
    <property type="match status" value="1"/>
</dbReference>
<dbReference type="EMBL" id="JACHIA010000027">
    <property type="protein sequence ID" value="MBB6073651.1"/>
    <property type="molecule type" value="Genomic_DNA"/>
</dbReference>
<organism evidence="2 3">
    <name type="scientific">Longimicrobium terrae</name>
    <dbReference type="NCBI Taxonomy" id="1639882"/>
    <lineage>
        <taxon>Bacteria</taxon>
        <taxon>Pseudomonadati</taxon>
        <taxon>Gemmatimonadota</taxon>
        <taxon>Longimicrobiia</taxon>
        <taxon>Longimicrobiales</taxon>
        <taxon>Longimicrobiaceae</taxon>
        <taxon>Longimicrobium</taxon>
    </lineage>
</organism>
<dbReference type="InterPro" id="IPR016064">
    <property type="entry name" value="NAD/diacylglycerol_kinase_sf"/>
</dbReference>